<dbReference type="EMBL" id="QJJK01000006">
    <property type="protein sequence ID" value="PXW57842.1"/>
    <property type="molecule type" value="Genomic_DNA"/>
</dbReference>
<evidence type="ECO:0000313" key="2">
    <source>
        <dbReference type="EMBL" id="PXW57842.1"/>
    </source>
</evidence>
<dbReference type="OrthoDB" id="9791723at2"/>
<dbReference type="PANTHER" id="PTHR28047">
    <property type="entry name" value="PROTEIN DCG1"/>
    <property type="match status" value="1"/>
</dbReference>
<comment type="caution">
    <text evidence="2">The sequence shown here is derived from an EMBL/GenBank/DDBJ whole genome shotgun (WGS) entry which is preliminary data.</text>
</comment>
<proteinExistence type="inferred from homology"/>
<evidence type="ECO:0000313" key="3">
    <source>
        <dbReference type="Proteomes" id="UP000248021"/>
    </source>
</evidence>
<reference evidence="2 3" key="1">
    <citation type="submission" date="2018-05" db="EMBL/GenBank/DDBJ databases">
        <title>Genomic Encyclopedia of Type Strains, Phase IV (KMG-IV): sequencing the most valuable type-strain genomes for metagenomic binning, comparative biology and taxonomic classification.</title>
        <authorList>
            <person name="Goeker M."/>
        </authorList>
    </citation>
    <scope>NUCLEOTIDE SEQUENCE [LARGE SCALE GENOMIC DNA]</scope>
    <source>
        <strain evidence="2 3">DSM 6462</strain>
    </source>
</reference>
<gene>
    <name evidence="2" type="ORF">C7450_10614</name>
</gene>
<keyword evidence="3" id="KW-1185">Reference proteome</keyword>
<protein>
    <submittedName>
        <fullName evidence="2">Asp/Glu/hydantoin racemase</fullName>
    </submittedName>
</protein>
<dbReference type="GO" id="GO:0047661">
    <property type="term" value="F:amino-acid racemase activity"/>
    <property type="evidence" value="ECO:0007669"/>
    <property type="project" value="InterPro"/>
</dbReference>
<evidence type="ECO:0000256" key="1">
    <source>
        <dbReference type="ARBA" id="ARBA00038414"/>
    </source>
</evidence>
<dbReference type="Gene3D" id="3.40.50.12500">
    <property type="match status" value="1"/>
</dbReference>
<dbReference type="RefSeq" id="WP_110375181.1">
    <property type="nucleotide sequence ID" value="NZ_CAKNFM010000006.1"/>
</dbReference>
<accession>A0A2V3U6W1</accession>
<comment type="similarity">
    <text evidence="1">Belongs to the HyuE racemase family.</text>
</comment>
<dbReference type="AlphaFoldDB" id="A0A2V3U6W1"/>
<sequence>MNGVIHVINASSRTDTGITEDIALSLAWATGEGLPRVNCVTLEDGPHGISTARDSDDAAPAILRFIEREAKNAETAGFVVACFSDPGVFAARGLTSKPVAGIGEAGFFAALSMGETIGTIGVAAGKGAKSMRLARHIGVGQRVAGHRGLGLDYGQLQDPALVTARLIEAGQSLRDENGAESLLFAGAGLARYVAPLEQAVGLPVIDPTQAAFAIVLGQVMQQRYAHRG</sequence>
<dbReference type="InterPro" id="IPR052186">
    <property type="entry name" value="Hydantoin_racemase-like"/>
</dbReference>
<dbReference type="InterPro" id="IPR053714">
    <property type="entry name" value="Iso_Racemase_Enz_sf"/>
</dbReference>
<dbReference type="PANTHER" id="PTHR28047:SF5">
    <property type="entry name" value="PROTEIN DCG1"/>
    <property type="match status" value="1"/>
</dbReference>
<dbReference type="Pfam" id="PF01177">
    <property type="entry name" value="Asp_Glu_race"/>
    <property type="match status" value="1"/>
</dbReference>
<dbReference type="InterPro" id="IPR015942">
    <property type="entry name" value="Asp/Glu/hydantoin_racemase"/>
</dbReference>
<name>A0A2V3U6W1_9HYPH</name>
<organism evidence="2 3">
    <name type="scientific">Chelatococcus asaccharovorans</name>
    <dbReference type="NCBI Taxonomy" id="28210"/>
    <lineage>
        <taxon>Bacteria</taxon>
        <taxon>Pseudomonadati</taxon>
        <taxon>Pseudomonadota</taxon>
        <taxon>Alphaproteobacteria</taxon>
        <taxon>Hyphomicrobiales</taxon>
        <taxon>Chelatococcaceae</taxon>
        <taxon>Chelatococcus</taxon>
    </lineage>
</organism>
<dbReference type="Proteomes" id="UP000248021">
    <property type="component" value="Unassembled WGS sequence"/>
</dbReference>